<sequence length="309" mass="35426">MPSSYYPYFRGKQFDLLALKEVLQAGLLSPAIQPIIEPVKNSKTFFATIAEFQKKHHPYRLIDNPQAGAFLTEKGYATLQDLAQGNSQAHIIDQPVTLADLVNYSASTLWIVKSFAALKETPVQALTGSFLVPQEFRLLQQIRESSFDHPLILSEDPFTRLGRNSYYREIPDELFSRRFKDFKKRGFSGFSDFSLDSRIYYEQGYPDRDLALHLVYLAAPQELRVHHFVSPADTEELGFNQKEKFLQLILQVQSWFSENNDQQTDTLGLKLLYQAAEQGHFPGMGVLRKAVIMHHLECMSRLLETKTEA</sequence>
<reference evidence="1" key="2">
    <citation type="submission" date="2024-02" db="EMBL/GenBank/DDBJ databases">
        <title>The Genome Sequence of Enterococcus diestrammenae JM9A.</title>
        <authorList>
            <person name="Earl A."/>
            <person name="Manson A."/>
            <person name="Gilmore M."/>
            <person name="Sanders J."/>
            <person name="Shea T."/>
            <person name="Howe W."/>
            <person name="Livny J."/>
            <person name="Cuomo C."/>
            <person name="Neafsey D."/>
            <person name="Birren B."/>
        </authorList>
    </citation>
    <scope>NUCLEOTIDE SEQUENCE</scope>
    <source>
        <strain evidence="1">JM9A</strain>
    </source>
</reference>
<proteinExistence type="predicted"/>
<name>A0ABV0F1H3_9ENTE</name>
<dbReference type="Proteomes" id="UP001429357">
    <property type="component" value="Unassembled WGS sequence"/>
</dbReference>
<evidence type="ECO:0000313" key="1">
    <source>
        <dbReference type="EMBL" id="MEO1781908.1"/>
    </source>
</evidence>
<dbReference type="EMBL" id="MAEI02000001">
    <property type="protein sequence ID" value="MEO1781908.1"/>
    <property type="molecule type" value="Genomic_DNA"/>
</dbReference>
<dbReference type="InterPro" id="IPR047727">
    <property type="entry name" value="Sce7725-like"/>
</dbReference>
<dbReference type="RefSeq" id="WP_161869203.1">
    <property type="nucleotide sequence ID" value="NZ_MAEI02000001.1"/>
</dbReference>
<comment type="caution">
    <text evidence="1">The sequence shown here is derived from an EMBL/GenBank/DDBJ whole genome shotgun (WGS) entry which is preliminary data.</text>
</comment>
<reference evidence="1" key="1">
    <citation type="submission" date="2016-06" db="EMBL/GenBank/DDBJ databases">
        <authorList>
            <person name="Van Tyne D."/>
        </authorList>
    </citation>
    <scope>NUCLEOTIDE SEQUENCE</scope>
    <source>
        <strain evidence="1">JM9A</strain>
    </source>
</reference>
<accession>A0ABV0F1H3</accession>
<keyword evidence="2" id="KW-1185">Reference proteome</keyword>
<evidence type="ECO:0000313" key="2">
    <source>
        <dbReference type="Proteomes" id="UP001429357"/>
    </source>
</evidence>
<evidence type="ECO:0008006" key="3">
    <source>
        <dbReference type="Google" id="ProtNLM"/>
    </source>
</evidence>
<organism evidence="1 2">
    <name type="scientific">Enterococcus diestrammenae</name>
    <dbReference type="NCBI Taxonomy" id="1155073"/>
    <lineage>
        <taxon>Bacteria</taxon>
        <taxon>Bacillati</taxon>
        <taxon>Bacillota</taxon>
        <taxon>Bacilli</taxon>
        <taxon>Lactobacillales</taxon>
        <taxon>Enterococcaceae</taxon>
        <taxon>Enterococcus</taxon>
    </lineage>
</organism>
<gene>
    <name evidence="1" type="ORF">BAU18_001501</name>
</gene>
<dbReference type="NCBIfam" id="NF033831">
    <property type="entry name" value="sce7725_fam"/>
    <property type="match status" value="1"/>
</dbReference>
<protein>
    <recommendedName>
        <fullName evidence="3">Sce7725 family protein</fullName>
    </recommendedName>
</protein>